<sequence>MEHSRSDNSLMKAFAPVDAKGLSNLILDWSSKLGVSITPMKLQKLLYYCHADFLIQTGIPLIQQDFEAWEYGPVIPCIFQEFKQHGSNFIETRAYRFNPISCERELATVNDLGNIEDIVRKTFDAYVRYTASTLSNMTHSETGPWAETLRRFSSGSLKGRCIENDVIAKHHRLPLRESLH</sequence>
<evidence type="ECO:0000313" key="3">
    <source>
        <dbReference type="Proteomes" id="UP000292085"/>
    </source>
</evidence>
<protein>
    <submittedName>
        <fullName evidence="2">DUF4065 domain-containing protein</fullName>
    </submittedName>
</protein>
<organism evidence="2 3">
    <name type="scientific">Sphingomonas populi</name>
    <dbReference type="NCBI Taxonomy" id="2484750"/>
    <lineage>
        <taxon>Bacteria</taxon>
        <taxon>Pseudomonadati</taxon>
        <taxon>Pseudomonadota</taxon>
        <taxon>Alphaproteobacteria</taxon>
        <taxon>Sphingomonadales</taxon>
        <taxon>Sphingomonadaceae</taxon>
        <taxon>Sphingomonas</taxon>
    </lineage>
</organism>
<dbReference type="Proteomes" id="UP000292085">
    <property type="component" value="Unassembled WGS sequence"/>
</dbReference>
<feature type="domain" description="Antitoxin SocA-like Panacea" evidence="1">
    <location>
        <begin position="42"/>
        <end position="145"/>
    </location>
</feature>
<evidence type="ECO:0000259" key="1">
    <source>
        <dbReference type="Pfam" id="PF13274"/>
    </source>
</evidence>
<dbReference type="EMBL" id="SGIS01000054">
    <property type="protein sequence ID" value="RZF60701.1"/>
    <property type="molecule type" value="Genomic_DNA"/>
</dbReference>
<dbReference type="OrthoDB" id="9799173at2"/>
<dbReference type="RefSeq" id="WP_130160161.1">
    <property type="nucleotide sequence ID" value="NZ_SGIS01000054.1"/>
</dbReference>
<keyword evidence="3" id="KW-1185">Reference proteome</keyword>
<comment type="caution">
    <text evidence="2">The sequence shown here is derived from an EMBL/GenBank/DDBJ whole genome shotgun (WGS) entry which is preliminary data.</text>
</comment>
<dbReference type="AlphaFoldDB" id="A0A4Q6XLD9"/>
<reference evidence="2 3" key="1">
    <citation type="submission" date="2019-02" db="EMBL/GenBank/DDBJ databases">
        <authorList>
            <person name="Li Y."/>
        </authorList>
    </citation>
    <scope>NUCLEOTIDE SEQUENCE [LARGE SCALE GENOMIC DNA]</scope>
    <source>
        <strain evidence="2 3">3-7</strain>
    </source>
</reference>
<accession>A0A4Q6XLD9</accession>
<name>A0A4Q6XLD9_9SPHN</name>
<proteinExistence type="predicted"/>
<evidence type="ECO:0000313" key="2">
    <source>
        <dbReference type="EMBL" id="RZF60701.1"/>
    </source>
</evidence>
<dbReference type="Pfam" id="PF13274">
    <property type="entry name" value="SocA_Panacea"/>
    <property type="match status" value="1"/>
</dbReference>
<dbReference type="InterPro" id="IPR025272">
    <property type="entry name" value="SocA_Panacea"/>
</dbReference>
<gene>
    <name evidence="2" type="ORF">EWE75_21595</name>
</gene>